<feature type="transmembrane region" description="Helical" evidence="13">
    <location>
        <begin position="109"/>
        <end position="130"/>
    </location>
</feature>
<evidence type="ECO:0000313" key="14">
    <source>
        <dbReference type="EMBL" id="PZF77566.1"/>
    </source>
</evidence>
<comment type="subcellular location">
    <subcellularLocation>
        <location evidence="1">Membrane</location>
        <topology evidence="1">Multi-pass membrane protein</topology>
    </subcellularLocation>
</comment>
<dbReference type="GO" id="GO:0016020">
    <property type="term" value="C:membrane"/>
    <property type="evidence" value="ECO:0007669"/>
    <property type="project" value="UniProtKB-SubCell"/>
</dbReference>
<keyword evidence="9" id="KW-0406">Ion transport</keyword>
<evidence type="ECO:0000256" key="12">
    <source>
        <dbReference type="ARBA" id="ARBA00034430"/>
    </source>
</evidence>
<keyword evidence="7" id="KW-0630">Potassium</keyword>
<evidence type="ECO:0000256" key="4">
    <source>
        <dbReference type="ARBA" id="ARBA00022538"/>
    </source>
</evidence>
<evidence type="ECO:0000256" key="11">
    <source>
        <dbReference type="ARBA" id="ARBA00023303"/>
    </source>
</evidence>
<evidence type="ECO:0000256" key="6">
    <source>
        <dbReference type="ARBA" id="ARBA00022826"/>
    </source>
</evidence>
<gene>
    <name evidence="14" type="ORF">DK847_09685</name>
</gene>
<evidence type="ECO:0000256" key="9">
    <source>
        <dbReference type="ARBA" id="ARBA00023065"/>
    </source>
</evidence>
<feature type="transmembrane region" description="Helical" evidence="13">
    <location>
        <begin position="12"/>
        <end position="29"/>
    </location>
</feature>
<evidence type="ECO:0000256" key="13">
    <source>
        <dbReference type="SAM" id="Phobius"/>
    </source>
</evidence>
<reference evidence="15" key="1">
    <citation type="submission" date="2018-06" db="EMBL/GenBank/DDBJ databases">
        <title>Aestuariibacter litoralis strain KCTC 52945T.</title>
        <authorList>
            <person name="Li X."/>
            <person name="Salam N."/>
            <person name="Li J.-L."/>
            <person name="Chen Y.-M."/>
            <person name="Yang Z.-W."/>
            <person name="Zhang L.-Y."/>
            <person name="Han M.-X."/>
            <person name="Xiao M."/>
            <person name="Li W.-J."/>
        </authorList>
    </citation>
    <scope>NUCLEOTIDE SEQUENCE [LARGE SCALE GENOMIC DNA]</scope>
    <source>
        <strain evidence="15">KCTC 52945</strain>
    </source>
</reference>
<comment type="catalytic activity">
    <reaction evidence="12">
        <text>K(+)(in) = K(+)(out)</text>
        <dbReference type="Rhea" id="RHEA:29463"/>
        <dbReference type="ChEBI" id="CHEBI:29103"/>
    </reaction>
</comment>
<evidence type="ECO:0008006" key="16">
    <source>
        <dbReference type="Google" id="ProtNLM"/>
    </source>
</evidence>
<evidence type="ECO:0000313" key="15">
    <source>
        <dbReference type="Proteomes" id="UP000248795"/>
    </source>
</evidence>
<comment type="caution">
    <text evidence="14">The sequence shown here is derived from an EMBL/GenBank/DDBJ whole genome shotgun (WGS) entry which is preliminary data.</text>
</comment>
<keyword evidence="3" id="KW-0813">Transport</keyword>
<accession>A0A2W2BVQ7</accession>
<evidence type="ECO:0000256" key="3">
    <source>
        <dbReference type="ARBA" id="ARBA00022448"/>
    </source>
</evidence>
<evidence type="ECO:0000256" key="10">
    <source>
        <dbReference type="ARBA" id="ARBA00023136"/>
    </source>
</evidence>
<dbReference type="EMBL" id="QKVK01000003">
    <property type="protein sequence ID" value="PZF77566.1"/>
    <property type="molecule type" value="Genomic_DNA"/>
</dbReference>
<comment type="similarity">
    <text evidence="2">Belongs to the TMEM175 family.</text>
</comment>
<dbReference type="Proteomes" id="UP000248795">
    <property type="component" value="Unassembled WGS sequence"/>
</dbReference>
<keyword evidence="11" id="KW-0407">Ion channel</keyword>
<protein>
    <recommendedName>
        <fullName evidence="16">DUF1211 domain-containing protein</fullName>
    </recommendedName>
</protein>
<organism evidence="14 15">
    <name type="scientific">Aestuariivirga litoralis</name>
    <dbReference type="NCBI Taxonomy" id="2650924"/>
    <lineage>
        <taxon>Bacteria</taxon>
        <taxon>Pseudomonadati</taxon>
        <taxon>Pseudomonadota</taxon>
        <taxon>Alphaproteobacteria</taxon>
        <taxon>Hyphomicrobiales</taxon>
        <taxon>Aestuariivirgaceae</taxon>
        <taxon>Aestuariivirga</taxon>
    </lineage>
</organism>
<keyword evidence="6" id="KW-0631">Potassium channel</keyword>
<feature type="transmembrane region" description="Helical" evidence="13">
    <location>
        <begin position="151"/>
        <end position="175"/>
    </location>
</feature>
<dbReference type="Pfam" id="PF06736">
    <property type="entry name" value="TMEM175"/>
    <property type="match status" value="1"/>
</dbReference>
<dbReference type="GO" id="GO:0005267">
    <property type="term" value="F:potassium channel activity"/>
    <property type="evidence" value="ECO:0007669"/>
    <property type="project" value="UniProtKB-KW"/>
</dbReference>
<keyword evidence="8 13" id="KW-1133">Transmembrane helix</keyword>
<evidence type="ECO:0000256" key="8">
    <source>
        <dbReference type="ARBA" id="ARBA00022989"/>
    </source>
</evidence>
<evidence type="ECO:0000256" key="1">
    <source>
        <dbReference type="ARBA" id="ARBA00004141"/>
    </source>
</evidence>
<evidence type="ECO:0000256" key="2">
    <source>
        <dbReference type="ARBA" id="ARBA00006920"/>
    </source>
</evidence>
<name>A0A2W2BVQ7_9HYPH</name>
<dbReference type="AlphaFoldDB" id="A0A2W2BVQ7"/>
<evidence type="ECO:0000256" key="7">
    <source>
        <dbReference type="ARBA" id="ARBA00022958"/>
    </source>
</evidence>
<keyword evidence="5 13" id="KW-0812">Transmembrane</keyword>
<feature type="transmembrane region" description="Helical" evidence="13">
    <location>
        <begin position="78"/>
        <end position="97"/>
    </location>
</feature>
<feature type="transmembrane region" description="Helical" evidence="13">
    <location>
        <begin position="49"/>
        <end position="66"/>
    </location>
</feature>
<dbReference type="InterPro" id="IPR010617">
    <property type="entry name" value="TMEM175-like"/>
</dbReference>
<keyword evidence="15" id="KW-1185">Reference proteome</keyword>
<sequence>MPKQRLDALTDGVFAFAMTLLVISLDLPSDAQVTNAGQLLGLLAQLQDTLLVYVISFVVLGARWIRNAKDHGSETWCSYGYAWAVIIHLFFVTLIPFSTKLVGLYGEFWPAVCLYAANTILTALSSMRAADLLAKEEQEPKPLDARLDLTVLIVTALLSCALAFLAPGYSMYAYLLNAGSPFLRRALHRPHHGS</sequence>
<keyword evidence="4" id="KW-0633">Potassium transport</keyword>
<evidence type="ECO:0000256" key="5">
    <source>
        <dbReference type="ARBA" id="ARBA00022692"/>
    </source>
</evidence>
<proteinExistence type="inferred from homology"/>
<dbReference type="GO" id="GO:0015252">
    <property type="term" value="F:proton channel activity"/>
    <property type="evidence" value="ECO:0007669"/>
    <property type="project" value="InterPro"/>
</dbReference>
<keyword evidence="10 13" id="KW-0472">Membrane</keyword>